<gene>
    <name evidence="2" type="ORF">SBAD_LOCUS2174</name>
</gene>
<dbReference type="EMBL" id="UZAM01007115">
    <property type="protein sequence ID" value="VDO96779.1"/>
    <property type="molecule type" value="Genomic_DNA"/>
</dbReference>
<proteinExistence type="predicted"/>
<feature type="region of interest" description="Disordered" evidence="1">
    <location>
        <begin position="53"/>
        <end position="84"/>
    </location>
</feature>
<feature type="compositionally biased region" description="Polar residues" evidence="1">
    <location>
        <begin position="188"/>
        <end position="213"/>
    </location>
</feature>
<feature type="compositionally biased region" description="Basic and acidic residues" evidence="1">
    <location>
        <begin position="218"/>
        <end position="227"/>
    </location>
</feature>
<accession>A0A183IEY0</accession>
<dbReference type="Proteomes" id="UP000270296">
    <property type="component" value="Unassembled WGS sequence"/>
</dbReference>
<dbReference type="AlphaFoldDB" id="A0A183IEY0"/>
<keyword evidence="3" id="KW-1185">Reference proteome</keyword>
<name>A0A183IEY0_9BILA</name>
<feature type="region of interest" description="Disordered" evidence="1">
    <location>
        <begin position="176"/>
        <end position="235"/>
    </location>
</feature>
<reference evidence="2 3" key="2">
    <citation type="submission" date="2018-11" db="EMBL/GenBank/DDBJ databases">
        <authorList>
            <consortium name="Pathogen Informatics"/>
        </authorList>
    </citation>
    <scope>NUCLEOTIDE SEQUENCE [LARGE SCALE GENOMIC DNA]</scope>
</reference>
<organism evidence="4">
    <name type="scientific">Soboliphyme baturini</name>
    <dbReference type="NCBI Taxonomy" id="241478"/>
    <lineage>
        <taxon>Eukaryota</taxon>
        <taxon>Metazoa</taxon>
        <taxon>Ecdysozoa</taxon>
        <taxon>Nematoda</taxon>
        <taxon>Enoplea</taxon>
        <taxon>Dorylaimia</taxon>
        <taxon>Dioctophymatida</taxon>
        <taxon>Dioctophymatoidea</taxon>
        <taxon>Soboliphymatidae</taxon>
        <taxon>Soboliphyme</taxon>
    </lineage>
</organism>
<reference evidence="4" key="1">
    <citation type="submission" date="2016-06" db="UniProtKB">
        <authorList>
            <consortium name="WormBaseParasite"/>
        </authorList>
    </citation>
    <scope>IDENTIFICATION</scope>
</reference>
<sequence>MTTSVETEHELFRSDVLGPSVERHNKLGKRKPALIEKDSVVQVQEKFRKVKRAVSAEKRKQHLRTSLKQGMVVKKKTKEEPADKSAEAIIREKIKLKRKITQLKRVANVQNIENPKKAKREVAEGRKVKTPHKKRVWSYDDGQELGNVNAVATGLAESSAPDTSPVVSLSFFRKKLKRRSSTAPCDETSASSSKQVQKPSCTGSKSSRTSVASKQRKFKETHMKSSVEEEPVSKAVAETKNNAKGDAEKLRTVFVGNLTLAGAKKIPTEPGMSRRTAILRKAIVDRVNAYVMFVDESSVKKALDL</sequence>
<evidence type="ECO:0000313" key="4">
    <source>
        <dbReference type="WBParaSite" id="SBAD_0000227701-mRNA-1"/>
    </source>
</evidence>
<evidence type="ECO:0000313" key="2">
    <source>
        <dbReference type="EMBL" id="VDO96779.1"/>
    </source>
</evidence>
<evidence type="ECO:0000256" key="1">
    <source>
        <dbReference type="SAM" id="MobiDB-lite"/>
    </source>
</evidence>
<dbReference type="WBParaSite" id="SBAD_0000227701-mRNA-1">
    <property type="protein sequence ID" value="SBAD_0000227701-mRNA-1"/>
    <property type="gene ID" value="SBAD_0000227701"/>
</dbReference>
<evidence type="ECO:0000313" key="3">
    <source>
        <dbReference type="Proteomes" id="UP000270296"/>
    </source>
</evidence>
<protein>
    <submittedName>
        <fullName evidence="4">RRM domain-containing protein</fullName>
    </submittedName>
</protein>